<name>A0ACA9NP57_9GLOM</name>
<protein>
    <submittedName>
        <fullName evidence="1">36139_t:CDS:1</fullName>
    </submittedName>
</protein>
<accession>A0ACA9NP57</accession>
<keyword evidence="2" id="KW-1185">Reference proteome</keyword>
<dbReference type="EMBL" id="CAJVQC010015701">
    <property type="protein sequence ID" value="CAG8669554.1"/>
    <property type="molecule type" value="Genomic_DNA"/>
</dbReference>
<organism evidence="1 2">
    <name type="scientific">Racocetra persica</name>
    <dbReference type="NCBI Taxonomy" id="160502"/>
    <lineage>
        <taxon>Eukaryota</taxon>
        <taxon>Fungi</taxon>
        <taxon>Fungi incertae sedis</taxon>
        <taxon>Mucoromycota</taxon>
        <taxon>Glomeromycotina</taxon>
        <taxon>Glomeromycetes</taxon>
        <taxon>Diversisporales</taxon>
        <taxon>Gigasporaceae</taxon>
        <taxon>Racocetra</taxon>
    </lineage>
</organism>
<reference evidence="1" key="1">
    <citation type="submission" date="2021-06" db="EMBL/GenBank/DDBJ databases">
        <authorList>
            <person name="Kallberg Y."/>
            <person name="Tangrot J."/>
            <person name="Rosling A."/>
        </authorList>
    </citation>
    <scope>NUCLEOTIDE SEQUENCE</scope>
    <source>
        <strain evidence="1">MA461A</strain>
    </source>
</reference>
<sequence>QFGVPRANSGLNPTSILTTIYHQIKDFSGCHLGLDNSDAIITAEKLSPRVRVRVRCWHVT</sequence>
<feature type="non-terminal residue" evidence="1">
    <location>
        <position position="1"/>
    </location>
</feature>
<gene>
    <name evidence="1" type="ORF">RPERSI_LOCUS8614</name>
</gene>
<proteinExistence type="predicted"/>
<evidence type="ECO:0000313" key="1">
    <source>
        <dbReference type="EMBL" id="CAG8669554.1"/>
    </source>
</evidence>
<comment type="caution">
    <text evidence="1">The sequence shown here is derived from an EMBL/GenBank/DDBJ whole genome shotgun (WGS) entry which is preliminary data.</text>
</comment>
<dbReference type="Proteomes" id="UP000789920">
    <property type="component" value="Unassembled WGS sequence"/>
</dbReference>
<evidence type="ECO:0000313" key="2">
    <source>
        <dbReference type="Proteomes" id="UP000789920"/>
    </source>
</evidence>